<evidence type="ECO:0000313" key="2">
    <source>
        <dbReference type="Proteomes" id="UP000439903"/>
    </source>
</evidence>
<dbReference type="AlphaFoldDB" id="A0A8H4ETR3"/>
<comment type="caution">
    <text evidence="1">The sequence shown here is derived from an EMBL/GenBank/DDBJ whole genome shotgun (WGS) entry which is preliminary data.</text>
</comment>
<name>A0A8H4ETR3_GIGMA</name>
<reference evidence="1 2" key="1">
    <citation type="journal article" date="2019" name="Environ. Microbiol.">
        <title>At the nexus of three kingdoms: the genome of the mycorrhizal fungus Gigaspora margarita provides insights into plant, endobacterial and fungal interactions.</title>
        <authorList>
            <person name="Venice F."/>
            <person name="Ghignone S."/>
            <person name="Salvioli di Fossalunga A."/>
            <person name="Amselem J."/>
            <person name="Novero M."/>
            <person name="Xianan X."/>
            <person name="Sedzielewska Toro K."/>
            <person name="Morin E."/>
            <person name="Lipzen A."/>
            <person name="Grigoriev I.V."/>
            <person name="Henrissat B."/>
            <person name="Martin F.M."/>
            <person name="Bonfante P."/>
        </authorList>
    </citation>
    <scope>NUCLEOTIDE SEQUENCE [LARGE SCALE GENOMIC DNA]</scope>
    <source>
        <strain evidence="1 2">BEG34</strain>
    </source>
</reference>
<sequence>MPYANNLFLDIGSLSDCKVTTKKIENYKKASNARINPLTPTAERISLKDKQCYEKIPKQILFKILSFEVLRDSSPKKGLWEEMINKIKAQLEKFNS</sequence>
<organism evidence="1 2">
    <name type="scientific">Gigaspora margarita</name>
    <dbReference type="NCBI Taxonomy" id="4874"/>
    <lineage>
        <taxon>Eukaryota</taxon>
        <taxon>Fungi</taxon>
        <taxon>Fungi incertae sedis</taxon>
        <taxon>Mucoromycota</taxon>
        <taxon>Glomeromycotina</taxon>
        <taxon>Glomeromycetes</taxon>
        <taxon>Diversisporales</taxon>
        <taxon>Gigasporaceae</taxon>
        <taxon>Gigaspora</taxon>
    </lineage>
</organism>
<dbReference type="Proteomes" id="UP000439903">
    <property type="component" value="Unassembled WGS sequence"/>
</dbReference>
<dbReference type="EMBL" id="WTPW01000060">
    <property type="protein sequence ID" value="KAF0552901.1"/>
    <property type="molecule type" value="Genomic_DNA"/>
</dbReference>
<evidence type="ECO:0000313" key="1">
    <source>
        <dbReference type="EMBL" id="KAF0552901.1"/>
    </source>
</evidence>
<proteinExistence type="predicted"/>
<keyword evidence="2" id="KW-1185">Reference proteome</keyword>
<protein>
    <submittedName>
        <fullName evidence="1">Uncharacterized protein</fullName>
    </submittedName>
</protein>
<accession>A0A8H4ETR3</accession>
<gene>
    <name evidence="1" type="ORF">F8M41_020861</name>
</gene>